<evidence type="ECO:0000256" key="2">
    <source>
        <dbReference type="ARBA" id="ARBA00022741"/>
    </source>
</evidence>
<comment type="catalytic activity">
    <reaction evidence="6">
        <text>ATP + H2O = ADP + phosphate + H(+)</text>
        <dbReference type="Rhea" id="RHEA:13065"/>
        <dbReference type="ChEBI" id="CHEBI:15377"/>
        <dbReference type="ChEBI" id="CHEBI:15378"/>
        <dbReference type="ChEBI" id="CHEBI:30616"/>
        <dbReference type="ChEBI" id="CHEBI:43474"/>
        <dbReference type="ChEBI" id="CHEBI:456216"/>
        <dbReference type="EC" id="3.6.4.13"/>
    </reaction>
</comment>
<keyword evidence="2" id="KW-0547">Nucleotide-binding</keyword>
<proteinExistence type="predicted"/>
<dbReference type="InterPro" id="IPR007502">
    <property type="entry name" value="Helicase-assoc_dom"/>
</dbReference>
<dbReference type="InterPro" id="IPR048333">
    <property type="entry name" value="HA2_WH"/>
</dbReference>
<dbReference type="PANTHER" id="PTHR18934:SF237">
    <property type="entry name" value="ATP-DEPENDENT DNA_RNA HELICASE DHX36"/>
    <property type="match status" value="1"/>
</dbReference>
<feature type="domain" description="Helicase-associated" evidence="7">
    <location>
        <begin position="65"/>
        <end position="146"/>
    </location>
</feature>
<name>A0AAV6YCV1_ENGPU</name>
<organism evidence="8 9">
    <name type="scientific">Engystomops pustulosus</name>
    <name type="common">Tungara frog</name>
    <name type="synonym">Physalaemus pustulosus</name>
    <dbReference type="NCBI Taxonomy" id="76066"/>
    <lineage>
        <taxon>Eukaryota</taxon>
        <taxon>Metazoa</taxon>
        <taxon>Chordata</taxon>
        <taxon>Craniata</taxon>
        <taxon>Vertebrata</taxon>
        <taxon>Euteleostomi</taxon>
        <taxon>Amphibia</taxon>
        <taxon>Batrachia</taxon>
        <taxon>Anura</taxon>
        <taxon>Neobatrachia</taxon>
        <taxon>Hyloidea</taxon>
        <taxon>Leptodactylidae</taxon>
        <taxon>Leiuperinae</taxon>
        <taxon>Engystomops</taxon>
    </lineage>
</organism>
<evidence type="ECO:0000313" key="9">
    <source>
        <dbReference type="Proteomes" id="UP000824782"/>
    </source>
</evidence>
<dbReference type="SMART" id="SM00847">
    <property type="entry name" value="HA2"/>
    <property type="match status" value="1"/>
</dbReference>
<evidence type="ECO:0000256" key="4">
    <source>
        <dbReference type="ARBA" id="ARBA00022806"/>
    </source>
</evidence>
<evidence type="ECO:0000259" key="7">
    <source>
        <dbReference type="SMART" id="SM00847"/>
    </source>
</evidence>
<sequence length="147" mass="16763">RVKPGYCYHLYNKLRESLLDDYQLPEIVRTPLEELCLQIKILKLGGIASFLQKVMDPPKREAIILAITHLQEMNALDKREELTPLGFHLARLPVEPHIGKMILFGALFCCLDPVLTIAASLSFKDPFIIPLVSSCGYPNRLLMRYLD</sequence>
<dbReference type="SUPFAM" id="SSF52540">
    <property type="entry name" value="P-loop containing nucleoside triphosphate hydrolases"/>
    <property type="match status" value="1"/>
</dbReference>
<dbReference type="Proteomes" id="UP000824782">
    <property type="component" value="Unassembled WGS sequence"/>
</dbReference>
<feature type="non-terminal residue" evidence="8">
    <location>
        <position position="1"/>
    </location>
</feature>
<keyword evidence="3" id="KW-0378">Hydrolase</keyword>
<dbReference type="Pfam" id="PF21010">
    <property type="entry name" value="HA2_C"/>
    <property type="match status" value="1"/>
</dbReference>
<evidence type="ECO:0000313" key="8">
    <source>
        <dbReference type="EMBL" id="KAG8535344.1"/>
    </source>
</evidence>
<protein>
    <recommendedName>
        <fullName evidence="1">RNA helicase</fullName>
        <ecNumber evidence="1">3.6.4.13</ecNumber>
    </recommendedName>
</protein>
<keyword evidence="9" id="KW-1185">Reference proteome</keyword>
<keyword evidence="4" id="KW-0347">Helicase</keyword>
<evidence type="ECO:0000256" key="1">
    <source>
        <dbReference type="ARBA" id="ARBA00012552"/>
    </source>
</evidence>
<dbReference type="AlphaFoldDB" id="A0AAV6YCV1"/>
<dbReference type="InterPro" id="IPR027417">
    <property type="entry name" value="P-loop_NTPase"/>
</dbReference>
<comment type="caution">
    <text evidence="8">The sequence shown here is derived from an EMBL/GenBank/DDBJ whole genome shotgun (WGS) entry which is preliminary data.</text>
</comment>
<evidence type="ECO:0000256" key="5">
    <source>
        <dbReference type="ARBA" id="ARBA00022840"/>
    </source>
</evidence>
<dbReference type="GO" id="GO:0003678">
    <property type="term" value="F:DNA helicase activity"/>
    <property type="evidence" value="ECO:0007669"/>
    <property type="project" value="TreeGrafter"/>
</dbReference>
<accession>A0AAV6YCV1</accession>
<reference evidence="8" key="1">
    <citation type="thesis" date="2020" institute="ProQuest LLC" country="789 East Eisenhower Parkway, Ann Arbor, MI, USA">
        <title>Comparative Genomics and Chromosome Evolution.</title>
        <authorList>
            <person name="Mudd A.B."/>
        </authorList>
    </citation>
    <scope>NUCLEOTIDE SEQUENCE</scope>
    <source>
        <strain evidence="8">237g6f4</strain>
        <tissue evidence="8">Blood</tissue>
    </source>
</reference>
<evidence type="ECO:0000256" key="6">
    <source>
        <dbReference type="ARBA" id="ARBA00047984"/>
    </source>
</evidence>
<dbReference type="GO" id="GO:0005634">
    <property type="term" value="C:nucleus"/>
    <property type="evidence" value="ECO:0007669"/>
    <property type="project" value="TreeGrafter"/>
</dbReference>
<dbReference type="GO" id="GO:0005737">
    <property type="term" value="C:cytoplasm"/>
    <property type="evidence" value="ECO:0007669"/>
    <property type="project" value="TreeGrafter"/>
</dbReference>
<dbReference type="GO" id="GO:0051880">
    <property type="term" value="F:G-quadruplex DNA binding"/>
    <property type="evidence" value="ECO:0007669"/>
    <property type="project" value="TreeGrafter"/>
</dbReference>
<dbReference type="GO" id="GO:0016787">
    <property type="term" value="F:hydrolase activity"/>
    <property type="evidence" value="ECO:0007669"/>
    <property type="project" value="UniProtKB-KW"/>
</dbReference>
<dbReference type="Pfam" id="PF04408">
    <property type="entry name" value="WHD_HA2"/>
    <property type="match status" value="1"/>
</dbReference>
<evidence type="ECO:0000256" key="3">
    <source>
        <dbReference type="ARBA" id="ARBA00022801"/>
    </source>
</evidence>
<dbReference type="FunFam" id="1.20.120.1080:FF:000002">
    <property type="entry name" value="Putative ATP-dependent RNA helicase DHX36"/>
    <property type="match status" value="1"/>
</dbReference>
<dbReference type="EC" id="3.6.4.13" evidence="1"/>
<gene>
    <name evidence="8" type="ORF">GDO81_028761</name>
</gene>
<dbReference type="EMBL" id="WNYA01069786">
    <property type="protein sequence ID" value="KAG8535344.1"/>
    <property type="molecule type" value="Genomic_DNA"/>
</dbReference>
<dbReference type="Gene3D" id="1.20.120.1080">
    <property type="match status" value="1"/>
</dbReference>
<dbReference type="PANTHER" id="PTHR18934">
    <property type="entry name" value="ATP-DEPENDENT RNA HELICASE"/>
    <property type="match status" value="1"/>
</dbReference>
<keyword evidence="5" id="KW-0067">ATP-binding</keyword>
<dbReference type="GO" id="GO:0005524">
    <property type="term" value="F:ATP binding"/>
    <property type="evidence" value="ECO:0007669"/>
    <property type="project" value="UniProtKB-KW"/>
</dbReference>
<dbReference type="GO" id="GO:0003724">
    <property type="term" value="F:RNA helicase activity"/>
    <property type="evidence" value="ECO:0007669"/>
    <property type="project" value="UniProtKB-EC"/>
</dbReference>
<dbReference type="GO" id="GO:0002151">
    <property type="term" value="F:G-quadruplex RNA binding"/>
    <property type="evidence" value="ECO:0007669"/>
    <property type="project" value="TreeGrafter"/>
</dbReference>